<dbReference type="AlphaFoldDB" id="A0A1B7T971"/>
<evidence type="ECO:0000313" key="3">
    <source>
        <dbReference type="Proteomes" id="UP000092321"/>
    </source>
</evidence>
<feature type="non-terminal residue" evidence="2">
    <location>
        <position position="92"/>
    </location>
</feature>
<feature type="non-terminal residue" evidence="2">
    <location>
        <position position="1"/>
    </location>
</feature>
<evidence type="ECO:0000256" key="1">
    <source>
        <dbReference type="SAM" id="Phobius"/>
    </source>
</evidence>
<comment type="caution">
    <text evidence="2">The sequence shown here is derived from an EMBL/GenBank/DDBJ whole genome shotgun (WGS) entry which is preliminary data.</text>
</comment>
<dbReference type="PANTHER" id="PTHR28038">
    <property type="entry name" value="ADL329WP"/>
    <property type="match status" value="1"/>
</dbReference>
<dbReference type="PANTHER" id="PTHR28038:SF1">
    <property type="entry name" value="ADL329WP"/>
    <property type="match status" value="1"/>
</dbReference>
<reference evidence="3" key="1">
    <citation type="journal article" date="2016" name="Proc. Natl. Acad. Sci. U.S.A.">
        <title>Comparative genomics of biotechnologically important yeasts.</title>
        <authorList>
            <person name="Riley R."/>
            <person name="Haridas S."/>
            <person name="Wolfe K.H."/>
            <person name="Lopes M.R."/>
            <person name="Hittinger C.T."/>
            <person name="Goeker M."/>
            <person name="Salamov A.A."/>
            <person name="Wisecaver J.H."/>
            <person name="Long T.M."/>
            <person name="Calvey C.H."/>
            <person name="Aerts A.L."/>
            <person name="Barry K.W."/>
            <person name="Choi C."/>
            <person name="Clum A."/>
            <person name="Coughlan A.Y."/>
            <person name="Deshpande S."/>
            <person name="Douglass A.P."/>
            <person name="Hanson S.J."/>
            <person name="Klenk H.-P."/>
            <person name="LaButti K.M."/>
            <person name="Lapidus A."/>
            <person name="Lindquist E.A."/>
            <person name="Lipzen A.M."/>
            <person name="Meier-Kolthoff J.P."/>
            <person name="Ohm R.A."/>
            <person name="Otillar R.P."/>
            <person name="Pangilinan J.L."/>
            <person name="Peng Y."/>
            <person name="Rokas A."/>
            <person name="Rosa C.A."/>
            <person name="Scheuner C."/>
            <person name="Sibirny A.A."/>
            <person name="Slot J.C."/>
            <person name="Stielow J.B."/>
            <person name="Sun H."/>
            <person name="Kurtzman C.P."/>
            <person name="Blackwell M."/>
            <person name="Grigoriev I.V."/>
            <person name="Jeffries T.W."/>
        </authorList>
    </citation>
    <scope>NUCLEOTIDE SEQUENCE [LARGE SCALE GENOMIC DNA]</scope>
    <source>
        <strain evidence="3">NRRL Y-1626</strain>
    </source>
</reference>
<proteinExistence type="predicted"/>
<evidence type="ECO:0000313" key="2">
    <source>
        <dbReference type="EMBL" id="OBA25263.1"/>
    </source>
</evidence>
<feature type="transmembrane region" description="Helical" evidence="1">
    <location>
        <begin position="12"/>
        <end position="34"/>
    </location>
</feature>
<protein>
    <submittedName>
        <fullName evidence="2">Uncharacterized protein</fullName>
    </submittedName>
</protein>
<dbReference type="Proteomes" id="UP000092321">
    <property type="component" value="Unassembled WGS sequence"/>
</dbReference>
<sequence>IKGPITKILPMLSLFLRNKVLAWSAIVIYMYFFLQKQEQIANTDSSTSVSKNTESIDSGIIDLLSCTIGLLASYIDLVLPQSGNFPFQREIN</sequence>
<keyword evidence="3" id="KW-1185">Reference proteome</keyword>
<gene>
    <name evidence="2" type="ORF">HANVADRAFT_13329</name>
</gene>
<dbReference type="EMBL" id="LXPE01000170">
    <property type="protein sequence ID" value="OBA25263.1"/>
    <property type="molecule type" value="Genomic_DNA"/>
</dbReference>
<dbReference type="OrthoDB" id="284718at2759"/>
<accession>A0A1B7T971</accession>
<organism evidence="2 3">
    <name type="scientific">Hanseniaspora valbyensis NRRL Y-1626</name>
    <dbReference type="NCBI Taxonomy" id="766949"/>
    <lineage>
        <taxon>Eukaryota</taxon>
        <taxon>Fungi</taxon>
        <taxon>Dikarya</taxon>
        <taxon>Ascomycota</taxon>
        <taxon>Saccharomycotina</taxon>
        <taxon>Saccharomycetes</taxon>
        <taxon>Saccharomycodales</taxon>
        <taxon>Saccharomycodaceae</taxon>
        <taxon>Hanseniaspora</taxon>
    </lineage>
</organism>
<keyword evidence="1" id="KW-0472">Membrane</keyword>
<name>A0A1B7T971_9ASCO</name>
<keyword evidence="1" id="KW-1133">Transmembrane helix</keyword>
<keyword evidence="1" id="KW-0812">Transmembrane</keyword>